<dbReference type="RefSeq" id="XP_069233043.1">
    <property type="nucleotide sequence ID" value="XM_069369919.1"/>
</dbReference>
<dbReference type="Proteomes" id="UP000803884">
    <property type="component" value="Unassembled WGS sequence"/>
</dbReference>
<feature type="compositionally biased region" description="Low complexity" evidence="1">
    <location>
        <begin position="163"/>
        <end position="192"/>
    </location>
</feature>
<feature type="signal peptide" evidence="2">
    <location>
        <begin position="1"/>
        <end position="19"/>
    </location>
</feature>
<feature type="region of interest" description="Disordered" evidence="1">
    <location>
        <begin position="106"/>
        <end position="227"/>
    </location>
</feature>
<organism evidence="3 4">
    <name type="scientific">Cladosporium halotolerans</name>
    <dbReference type="NCBI Taxonomy" id="1052096"/>
    <lineage>
        <taxon>Eukaryota</taxon>
        <taxon>Fungi</taxon>
        <taxon>Dikarya</taxon>
        <taxon>Ascomycota</taxon>
        <taxon>Pezizomycotina</taxon>
        <taxon>Dothideomycetes</taxon>
        <taxon>Dothideomycetidae</taxon>
        <taxon>Cladosporiales</taxon>
        <taxon>Cladosporiaceae</taxon>
        <taxon>Cladosporium</taxon>
    </lineage>
</organism>
<dbReference type="GeneID" id="96002757"/>
<keyword evidence="2" id="KW-0732">Signal</keyword>
<evidence type="ECO:0000256" key="2">
    <source>
        <dbReference type="SAM" id="SignalP"/>
    </source>
</evidence>
<feature type="compositionally biased region" description="Polar residues" evidence="1">
    <location>
        <begin position="152"/>
        <end position="162"/>
    </location>
</feature>
<protein>
    <submittedName>
        <fullName evidence="3">Uncharacterized protein</fullName>
    </submittedName>
</protein>
<reference evidence="3 4" key="1">
    <citation type="journal article" date="2020" name="Microbiol. Resour. Announc.">
        <title>Draft Genome Sequence of a Cladosporium Species Isolated from the Mesophotic Ascidian Didemnum maculosum.</title>
        <authorList>
            <person name="Gioti A."/>
            <person name="Siaperas R."/>
            <person name="Nikolaivits E."/>
            <person name="Le Goff G."/>
            <person name="Ouazzani J."/>
            <person name="Kotoulas G."/>
            <person name="Topakas E."/>
        </authorList>
    </citation>
    <scope>NUCLEOTIDE SEQUENCE [LARGE SCALE GENOMIC DNA]</scope>
    <source>
        <strain evidence="3 4">TM138-S3</strain>
    </source>
</reference>
<gene>
    <name evidence="3" type="ORF">WHR41_01313</name>
</gene>
<feature type="compositionally biased region" description="Low complexity" evidence="1">
    <location>
        <begin position="126"/>
        <end position="151"/>
    </location>
</feature>
<evidence type="ECO:0000256" key="1">
    <source>
        <dbReference type="SAM" id="MobiDB-lite"/>
    </source>
</evidence>
<keyword evidence="4" id="KW-1185">Reference proteome</keyword>
<proteinExistence type="predicted"/>
<dbReference type="AlphaFoldDB" id="A0AB34L2F7"/>
<comment type="caution">
    <text evidence="3">The sequence shown here is derived from an EMBL/GenBank/DDBJ whole genome shotgun (WGS) entry which is preliminary data.</text>
</comment>
<name>A0AB34L2F7_9PEZI</name>
<evidence type="ECO:0000313" key="4">
    <source>
        <dbReference type="Proteomes" id="UP000803884"/>
    </source>
</evidence>
<feature type="chain" id="PRO_5044296230" evidence="2">
    <location>
        <begin position="20"/>
        <end position="258"/>
    </location>
</feature>
<accession>A0AB34L2F7</accession>
<dbReference type="EMBL" id="JAAQHG020000003">
    <property type="protein sequence ID" value="KAL1589938.1"/>
    <property type="molecule type" value="Genomic_DNA"/>
</dbReference>
<sequence>MRINKTPIALLALPALAQAVSLADFVPRVTDVSGGCRKVYQQAVPDCSPTDFTQKTCSESCVRGLHSMTKSVKDACGSEGLQDRGGESNILKLFLADQGPQGLCENANEVLSKSPPPTSSEEAKTEAQTTTSSTPSTTESPTVAESTSTASLTDVPTSILMDTSSSPEPTTSTTAESSPTSEAASTTTQSSQIFEAPSMPPSLTATGAGSEETETSGHSGGGSPFDAAGNEFSGASATTSSALTLVLGAAVAACLAQW</sequence>
<evidence type="ECO:0000313" key="3">
    <source>
        <dbReference type="EMBL" id="KAL1589938.1"/>
    </source>
</evidence>